<protein>
    <recommendedName>
        <fullName evidence="3">SMODS-associating 2TM beta-strand rich effector domain-containing protein</fullName>
    </recommendedName>
</protein>
<comment type="caution">
    <text evidence="1">The sequence shown here is derived from an EMBL/GenBank/DDBJ whole genome shotgun (WGS) entry which is preliminary data.</text>
</comment>
<evidence type="ECO:0000313" key="1">
    <source>
        <dbReference type="EMBL" id="MFC3675749.1"/>
    </source>
</evidence>
<keyword evidence="2" id="KW-1185">Reference proteome</keyword>
<gene>
    <name evidence="1" type="ORF">ACFOOQ_09365</name>
</gene>
<organism evidence="1 2">
    <name type="scientific">Ferrovibrio xuzhouensis</name>
    <dbReference type="NCBI Taxonomy" id="1576914"/>
    <lineage>
        <taxon>Bacteria</taxon>
        <taxon>Pseudomonadati</taxon>
        <taxon>Pseudomonadota</taxon>
        <taxon>Alphaproteobacteria</taxon>
        <taxon>Rhodospirillales</taxon>
        <taxon>Rhodospirillaceae</taxon>
        <taxon>Ferrovibrio</taxon>
    </lineage>
</organism>
<name>A0ABV7VE21_9PROT</name>
<accession>A0ABV7VE21</accession>
<dbReference type="EMBL" id="JBHRYJ010000001">
    <property type="protein sequence ID" value="MFC3675749.1"/>
    <property type="molecule type" value="Genomic_DNA"/>
</dbReference>
<dbReference type="Proteomes" id="UP001595711">
    <property type="component" value="Unassembled WGS sequence"/>
</dbReference>
<reference evidence="2" key="1">
    <citation type="journal article" date="2019" name="Int. J. Syst. Evol. Microbiol.">
        <title>The Global Catalogue of Microorganisms (GCM) 10K type strain sequencing project: providing services to taxonomists for standard genome sequencing and annotation.</title>
        <authorList>
            <consortium name="The Broad Institute Genomics Platform"/>
            <consortium name="The Broad Institute Genome Sequencing Center for Infectious Disease"/>
            <person name="Wu L."/>
            <person name="Ma J."/>
        </authorList>
    </citation>
    <scope>NUCLEOTIDE SEQUENCE [LARGE SCALE GENOMIC DNA]</scope>
    <source>
        <strain evidence="2">KCTC 42182</strain>
    </source>
</reference>
<sequence>MSATISLVISSFALLLSALTAWLTLLRRGTVKMTRPTVIYFGPDGGFKDKAPLKVYFRCLLYATSKRGCVIESMYVRLKRGETTQNFNIWVYGEKQLSRGSGLFVPESGTAYNHHFLLPADGTNFQFLPGKYSVEVLAQLVGKATHVVLHAVNLEVSPEEARSITRPGQGLYFDWGPDAGKYYGHIKPESNSEIPIMLDDMIR</sequence>
<evidence type="ECO:0000313" key="2">
    <source>
        <dbReference type="Proteomes" id="UP001595711"/>
    </source>
</evidence>
<evidence type="ECO:0008006" key="3">
    <source>
        <dbReference type="Google" id="ProtNLM"/>
    </source>
</evidence>
<dbReference type="RefSeq" id="WP_379724902.1">
    <property type="nucleotide sequence ID" value="NZ_JBHRYJ010000001.1"/>
</dbReference>
<proteinExistence type="predicted"/>